<dbReference type="EMBL" id="CP021780">
    <property type="protein sequence ID" value="ASA22656.1"/>
    <property type="molecule type" value="Genomic_DNA"/>
</dbReference>
<dbReference type="Proteomes" id="UP000249890">
    <property type="component" value="Chromosome"/>
</dbReference>
<protein>
    <submittedName>
        <fullName evidence="1">Uncharacterized protein</fullName>
    </submittedName>
</protein>
<reference evidence="1 2" key="1">
    <citation type="submission" date="2017-06" db="EMBL/GenBank/DDBJ databases">
        <title>Complete genome sequence of Paenibacillus donghaensis KCTC 13049T isolated from East Sea sediment, South Korea.</title>
        <authorList>
            <person name="Jung B.K."/>
            <person name="Hong S.-J."/>
            <person name="Shin J.-H."/>
        </authorList>
    </citation>
    <scope>NUCLEOTIDE SEQUENCE [LARGE SCALE GENOMIC DNA]</scope>
    <source>
        <strain evidence="1 2">KCTC 13049</strain>
    </source>
</reference>
<keyword evidence="2" id="KW-1185">Reference proteome</keyword>
<gene>
    <name evidence="1" type="ORF">B9T62_18790</name>
</gene>
<name>A0A2Z2K7X6_9BACL</name>
<proteinExistence type="predicted"/>
<dbReference type="KEGG" id="pdh:B9T62_18790"/>
<dbReference type="AlphaFoldDB" id="A0A2Z2K7X6"/>
<evidence type="ECO:0000313" key="2">
    <source>
        <dbReference type="Proteomes" id="UP000249890"/>
    </source>
</evidence>
<dbReference type="RefSeq" id="WP_087916654.1">
    <property type="nucleotide sequence ID" value="NZ_CP021780.1"/>
</dbReference>
<organism evidence="1 2">
    <name type="scientific">Paenibacillus donghaensis</name>
    <dbReference type="NCBI Taxonomy" id="414771"/>
    <lineage>
        <taxon>Bacteria</taxon>
        <taxon>Bacillati</taxon>
        <taxon>Bacillota</taxon>
        <taxon>Bacilli</taxon>
        <taxon>Bacillales</taxon>
        <taxon>Paenibacillaceae</taxon>
        <taxon>Paenibacillus</taxon>
    </lineage>
</organism>
<evidence type="ECO:0000313" key="1">
    <source>
        <dbReference type="EMBL" id="ASA22656.1"/>
    </source>
</evidence>
<sequence length="64" mass="7805">MTKMKFEIRVFEYESFEDYLVHAATMNELGWKFQNQSNSHKEVTWTRDGDYKEKQDENLCNVYT</sequence>
<accession>A0A2Z2K7X6</accession>